<evidence type="ECO:0000256" key="4">
    <source>
        <dbReference type="ARBA" id="ARBA00010763"/>
    </source>
</evidence>
<evidence type="ECO:0000313" key="13">
    <source>
        <dbReference type="EMBL" id="AWN42009.1"/>
    </source>
</evidence>
<dbReference type="EMBL" id="CP029550">
    <property type="protein sequence ID" value="AWN42009.1"/>
    <property type="molecule type" value="Genomic_DNA"/>
</dbReference>
<evidence type="ECO:0000256" key="7">
    <source>
        <dbReference type="ARBA" id="ARBA00022723"/>
    </source>
</evidence>
<keyword evidence="7 11" id="KW-0479">Metal-binding</keyword>
<dbReference type="GO" id="GO:0061599">
    <property type="term" value="F:molybdopterin molybdotransferase activity"/>
    <property type="evidence" value="ECO:0007669"/>
    <property type="project" value="UniProtKB-UniRule"/>
</dbReference>
<dbReference type="Proteomes" id="UP000245926">
    <property type="component" value="Chromosome"/>
</dbReference>
<dbReference type="NCBIfam" id="TIGR00177">
    <property type="entry name" value="molyb_syn"/>
    <property type="match status" value="1"/>
</dbReference>
<comment type="function">
    <text evidence="2 11">Catalyzes the insertion of molybdate into adenylated molybdopterin with the concomitant release of AMP.</text>
</comment>
<dbReference type="Pfam" id="PF00994">
    <property type="entry name" value="MoCF_biosynth"/>
    <property type="match status" value="1"/>
</dbReference>
<dbReference type="Pfam" id="PF03454">
    <property type="entry name" value="MoeA_C"/>
    <property type="match status" value="1"/>
</dbReference>
<dbReference type="InterPro" id="IPR005111">
    <property type="entry name" value="MoeA_C_domain_IV"/>
</dbReference>
<proteinExistence type="inferred from homology"/>
<feature type="domain" description="MoaB/Mog" evidence="12">
    <location>
        <begin position="191"/>
        <end position="328"/>
    </location>
</feature>
<reference evidence="14" key="1">
    <citation type="submission" date="2018-05" db="EMBL/GenBank/DDBJ databases">
        <title>Complete Genome Sequence of Methylobacterium sp. 17SD2-17.</title>
        <authorList>
            <person name="Srinivasan S."/>
        </authorList>
    </citation>
    <scope>NUCLEOTIDE SEQUENCE [LARGE SCALE GENOMIC DNA]</scope>
    <source>
        <strain evidence="14">17SD2-17</strain>
    </source>
</reference>
<keyword evidence="14" id="KW-1185">Reference proteome</keyword>
<dbReference type="Gene3D" id="3.40.980.10">
    <property type="entry name" value="MoaB/Mog-like domain"/>
    <property type="match status" value="1"/>
</dbReference>
<evidence type="ECO:0000313" key="14">
    <source>
        <dbReference type="Proteomes" id="UP000245926"/>
    </source>
</evidence>
<evidence type="ECO:0000256" key="11">
    <source>
        <dbReference type="RuleBase" id="RU365090"/>
    </source>
</evidence>
<comment type="catalytic activity">
    <reaction evidence="10">
        <text>adenylyl-molybdopterin + molybdate = Mo-molybdopterin + AMP + H(+)</text>
        <dbReference type="Rhea" id="RHEA:35047"/>
        <dbReference type="ChEBI" id="CHEBI:15378"/>
        <dbReference type="ChEBI" id="CHEBI:36264"/>
        <dbReference type="ChEBI" id="CHEBI:62727"/>
        <dbReference type="ChEBI" id="CHEBI:71302"/>
        <dbReference type="ChEBI" id="CHEBI:456215"/>
        <dbReference type="EC" id="2.10.1.1"/>
    </reaction>
</comment>
<evidence type="ECO:0000256" key="1">
    <source>
        <dbReference type="ARBA" id="ARBA00001946"/>
    </source>
</evidence>
<evidence type="ECO:0000256" key="2">
    <source>
        <dbReference type="ARBA" id="ARBA00002901"/>
    </source>
</evidence>
<keyword evidence="8 11" id="KW-0460">Magnesium</keyword>
<dbReference type="PANTHER" id="PTHR10192:SF5">
    <property type="entry name" value="GEPHYRIN"/>
    <property type="match status" value="1"/>
</dbReference>
<dbReference type="InterPro" id="IPR008284">
    <property type="entry name" value="MoCF_biosynth_CS"/>
</dbReference>
<dbReference type="InterPro" id="IPR036425">
    <property type="entry name" value="MoaB/Mog-like_dom_sf"/>
</dbReference>
<dbReference type="InterPro" id="IPR036135">
    <property type="entry name" value="MoeA_linker/N_sf"/>
</dbReference>
<dbReference type="PROSITE" id="PS01079">
    <property type="entry name" value="MOCF_BIOSYNTHESIS_2"/>
    <property type="match status" value="1"/>
</dbReference>
<dbReference type="NCBIfam" id="NF045515">
    <property type="entry name" value="Glp_gephyrin"/>
    <property type="match status" value="1"/>
</dbReference>
<evidence type="ECO:0000256" key="10">
    <source>
        <dbReference type="ARBA" id="ARBA00047317"/>
    </source>
</evidence>
<keyword evidence="5 11" id="KW-0500">Molybdenum</keyword>
<protein>
    <recommendedName>
        <fullName evidence="11">Molybdopterin molybdenumtransferase</fullName>
        <ecNumber evidence="11">2.10.1.1</ecNumber>
    </recommendedName>
</protein>
<dbReference type="UniPathway" id="UPA00344"/>
<dbReference type="SUPFAM" id="SSF53218">
    <property type="entry name" value="Molybdenum cofactor biosynthesis proteins"/>
    <property type="match status" value="1"/>
</dbReference>
<dbReference type="GO" id="GO:0005829">
    <property type="term" value="C:cytosol"/>
    <property type="evidence" value="ECO:0007669"/>
    <property type="project" value="TreeGrafter"/>
</dbReference>
<keyword evidence="9 11" id="KW-0501">Molybdenum cofactor biosynthesis</keyword>
<keyword evidence="6 11" id="KW-0808">Transferase</keyword>
<comment type="cofactor">
    <cofactor evidence="1 11">
        <name>Mg(2+)</name>
        <dbReference type="ChEBI" id="CHEBI:18420"/>
    </cofactor>
</comment>
<dbReference type="GO" id="GO:0046872">
    <property type="term" value="F:metal ion binding"/>
    <property type="evidence" value="ECO:0007669"/>
    <property type="project" value="UniProtKB-UniRule"/>
</dbReference>
<comment type="pathway">
    <text evidence="3 11">Cofactor biosynthesis; molybdopterin biosynthesis.</text>
</comment>
<dbReference type="KEGG" id="mets:DK389_17805"/>
<dbReference type="PANTHER" id="PTHR10192">
    <property type="entry name" value="MOLYBDOPTERIN BIOSYNTHESIS PROTEIN"/>
    <property type="match status" value="1"/>
</dbReference>
<sequence length="417" mass="43787">MAQLTDDCFAFGGPLMTIEDAVALITGRLPAIEACETIPLIDADGRIAAEDLTARVDLPPFRNSAVDGYAVRHADLAPEGETRLPLRGRLAAGASAEAVMARGAAVRIFTGAPMPGDADTVFMQEDVRLEHDHVVLPAGLKPGANSRPAGEDLASGGLAIPAGRRLTPQDLALAAATGHREIRVRRRLRVALFSTGNELSEPGTHLNPGAIHDSNRVMLAALLRRLGVEVDDLGILRDDAGTLIAHIARAAESHDLILTSGGVSTGEEDHVKNAVEAAGRLVLWRLAIKPGRPVAMGVVGGTPFVGLPGNPVAVYVTLLFVVRPLLARLGGGRYTPPLGVPVRAAFAYRKKTGRREFVRVCLKRAEDGTVEAVKFAQDGAGIITSLTGSDGLAELPDDATGVQAGDTILFHPHAALW</sequence>
<comment type="similarity">
    <text evidence="4 11">Belongs to the MoeA family.</text>
</comment>
<evidence type="ECO:0000256" key="5">
    <source>
        <dbReference type="ARBA" id="ARBA00022505"/>
    </source>
</evidence>
<dbReference type="RefSeq" id="WP_109891537.1">
    <property type="nucleotide sequence ID" value="NZ_CP029550.1"/>
</dbReference>
<name>A0A2U8W7E6_9HYPH</name>
<evidence type="ECO:0000256" key="6">
    <source>
        <dbReference type="ARBA" id="ARBA00022679"/>
    </source>
</evidence>
<dbReference type="Pfam" id="PF03453">
    <property type="entry name" value="MoeA_N"/>
    <property type="match status" value="1"/>
</dbReference>
<dbReference type="CDD" id="cd00887">
    <property type="entry name" value="MoeA"/>
    <property type="match status" value="1"/>
</dbReference>
<dbReference type="GO" id="GO:0006777">
    <property type="term" value="P:Mo-molybdopterin cofactor biosynthetic process"/>
    <property type="evidence" value="ECO:0007669"/>
    <property type="project" value="UniProtKB-UniRule"/>
</dbReference>
<dbReference type="FunFam" id="3.40.980.10:FF:000004">
    <property type="entry name" value="Molybdopterin molybdenumtransferase"/>
    <property type="match status" value="1"/>
</dbReference>
<dbReference type="Gene3D" id="2.40.340.10">
    <property type="entry name" value="MoeA, C-terminal, domain IV"/>
    <property type="match status" value="1"/>
</dbReference>
<evidence type="ECO:0000259" key="12">
    <source>
        <dbReference type="SMART" id="SM00852"/>
    </source>
</evidence>
<dbReference type="EC" id="2.10.1.1" evidence="11"/>
<dbReference type="SUPFAM" id="SSF63867">
    <property type="entry name" value="MoeA C-terminal domain-like"/>
    <property type="match status" value="1"/>
</dbReference>
<evidence type="ECO:0000256" key="9">
    <source>
        <dbReference type="ARBA" id="ARBA00023150"/>
    </source>
</evidence>
<organism evidence="13 14">
    <name type="scientific">Methylobacterium durans</name>
    <dbReference type="NCBI Taxonomy" id="2202825"/>
    <lineage>
        <taxon>Bacteria</taxon>
        <taxon>Pseudomonadati</taxon>
        <taxon>Pseudomonadota</taxon>
        <taxon>Alphaproteobacteria</taxon>
        <taxon>Hyphomicrobiales</taxon>
        <taxon>Methylobacteriaceae</taxon>
        <taxon>Methylobacterium</taxon>
    </lineage>
</organism>
<dbReference type="InterPro" id="IPR038987">
    <property type="entry name" value="MoeA-like"/>
</dbReference>
<dbReference type="SMART" id="SM00852">
    <property type="entry name" value="MoCF_biosynth"/>
    <property type="match status" value="1"/>
</dbReference>
<evidence type="ECO:0000256" key="3">
    <source>
        <dbReference type="ARBA" id="ARBA00005046"/>
    </source>
</evidence>
<evidence type="ECO:0000256" key="8">
    <source>
        <dbReference type="ARBA" id="ARBA00022842"/>
    </source>
</evidence>
<dbReference type="InterPro" id="IPR001453">
    <property type="entry name" value="MoaB/Mog_dom"/>
</dbReference>
<dbReference type="SUPFAM" id="SSF63882">
    <property type="entry name" value="MoeA N-terminal region -like"/>
    <property type="match status" value="1"/>
</dbReference>
<dbReference type="OrthoDB" id="9804758at2"/>
<dbReference type="Gene3D" id="2.170.190.11">
    <property type="entry name" value="Molybdopterin biosynthesis moea protein, domain 3"/>
    <property type="match status" value="1"/>
</dbReference>
<accession>A0A2U8W7E6</accession>
<gene>
    <name evidence="13" type="ORF">DK389_17805</name>
</gene>
<dbReference type="InterPro" id="IPR036688">
    <property type="entry name" value="MoeA_C_domain_IV_sf"/>
</dbReference>
<dbReference type="Gene3D" id="3.90.105.10">
    <property type="entry name" value="Molybdopterin biosynthesis moea protein, domain 2"/>
    <property type="match status" value="1"/>
</dbReference>
<dbReference type="InterPro" id="IPR005110">
    <property type="entry name" value="MoeA_linker/N"/>
</dbReference>
<dbReference type="AlphaFoldDB" id="A0A2U8W7E6"/>